<evidence type="ECO:0000313" key="12">
    <source>
        <dbReference type="Proteomes" id="UP000000226"/>
    </source>
</evidence>
<evidence type="ECO:0000256" key="1">
    <source>
        <dbReference type="ARBA" id="ARBA00004123"/>
    </source>
</evidence>
<dbReference type="CDD" id="cd00027">
    <property type="entry name" value="BRCT"/>
    <property type="match status" value="1"/>
</dbReference>
<dbReference type="GO" id="GO:0007095">
    <property type="term" value="P:mitotic G2 DNA damage checkpoint signaling"/>
    <property type="evidence" value="ECO:0007669"/>
    <property type="project" value="InterPro"/>
</dbReference>
<dbReference type="GO" id="GO:0030870">
    <property type="term" value="C:Mre11 complex"/>
    <property type="evidence" value="ECO:0007669"/>
    <property type="project" value="InterPro"/>
</dbReference>
<feature type="compositionally biased region" description="Low complexity" evidence="9">
    <location>
        <begin position="547"/>
        <end position="557"/>
    </location>
</feature>
<dbReference type="GO" id="GO:0000724">
    <property type="term" value="P:double-strand break repair via homologous recombination"/>
    <property type="evidence" value="ECO:0007669"/>
    <property type="project" value="EnsemblPlants"/>
</dbReference>
<evidence type="ECO:0000256" key="8">
    <source>
        <dbReference type="ARBA" id="ARBA00044757"/>
    </source>
</evidence>
<dbReference type="GO" id="GO:0006312">
    <property type="term" value="P:mitotic recombination"/>
    <property type="evidence" value="ECO:0007669"/>
    <property type="project" value="EnsemblPlants"/>
</dbReference>
<keyword evidence="5" id="KW-0234">DNA repair</keyword>
<organism evidence="11 12">
    <name type="scientific">Phaseolus vulgaris</name>
    <name type="common">Kidney bean</name>
    <name type="synonym">French bean</name>
    <dbReference type="NCBI Taxonomy" id="3885"/>
    <lineage>
        <taxon>Eukaryota</taxon>
        <taxon>Viridiplantae</taxon>
        <taxon>Streptophyta</taxon>
        <taxon>Embryophyta</taxon>
        <taxon>Tracheophyta</taxon>
        <taxon>Spermatophyta</taxon>
        <taxon>Magnoliopsida</taxon>
        <taxon>eudicotyledons</taxon>
        <taxon>Gunneridae</taxon>
        <taxon>Pentapetalae</taxon>
        <taxon>rosids</taxon>
        <taxon>fabids</taxon>
        <taxon>Fabales</taxon>
        <taxon>Fabaceae</taxon>
        <taxon>Papilionoideae</taxon>
        <taxon>50 kb inversion clade</taxon>
        <taxon>NPAAA clade</taxon>
        <taxon>indigoferoid/millettioid clade</taxon>
        <taxon>Phaseoleae</taxon>
        <taxon>Phaseolus</taxon>
    </lineage>
</organism>
<evidence type="ECO:0000256" key="7">
    <source>
        <dbReference type="ARBA" id="ARBA00023306"/>
    </source>
</evidence>
<dbReference type="InterPro" id="IPR001357">
    <property type="entry name" value="BRCT_dom"/>
</dbReference>
<keyword evidence="3" id="KW-0158">Chromosome</keyword>
<dbReference type="Pfam" id="PF00498">
    <property type="entry name" value="FHA"/>
    <property type="match status" value="1"/>
</dbReference>
<dbReference type="FunFam" id="2.60.200.20:FF:000017">
    <property type="entry name" value="Nibrin"/>
    <property type="match status" value="1"/>
</dbReference>
<dbReference type="PANTHER" id="PTHR12162:SF0">
    <property type="entry name" value="NIBRIN"/>
    <property type="match status" value="1"/>
</dbReference>
<dbReference type="OrthoDB" id="552194at2759"/>
<evidence type="ECO:0000256" key="6">
    <source>
        <dbReference type="ARBA" id="ARBA00023242"/>
    </source>
</evidence>
<evidence type="ECO:0000256" key="4">
    <source>
        <dbReference type="ARBA" id="ARBA00022763"/>
    </source>
</evidence>
<keyword evidence="7" id="KW-0131">Cell cycle</keyword>
<comment type="subcellular location">
    <subcellularLocation>
        <location evidence="2">Chromosome</location>
    </subcellularLocation>
    <subcellularLocation>
        <location evidence="1">Nucleus</location>
    </subcellularLocation>
</comment>
<keyword evidence="6" id="KW-0539">Nucleus</keyword>
<protein>
    <recommendedName>
        <fullName evidence="10">FHA domain-containing protein</fullName>
    </recommendedName>
</protein>
<dbReference type="InterPro" id="IPR008984">
    <property type="entry name" value="SMAD_FHA_dom_sf"/>
</dbReference>
<evidence type="ECO:0000256" key="2">
    <source>
        <dbReference type="ARBA" id="ARBA00004286"/>
    </source>
</evidence>
<dbReference type="InterPro" id="IPR000253">
    <property type="entry name" value="FHA_dom"/>
</dbReference>
<feature type="region of interest" description="Disordered" evidence="9">
    <location>
        <begin position="517"/>
        <end position="557"/>
    </location>
</feature>
<dbReference type="eggNOG" id="ENOG502QQ7Y">
    <property type="taxonomic scope" value="Eukaryota"/>
</dbReference>
<dbReference type="InterPro" id="IPR040227">
    <property type="entry name" value="Nibrin-rel"/>
</dbReference>
<evidence type="ECO:0000256" key="5">
    <source>
        <dbReference type="ARBA" id="ARBA00023204"/>
    </source>
</evidence>
<dbReference type="SUPFAM" id="SSF49879">
    <property type="entry name" value="SMAD/FHA domain"/>
    <property type="match status" value="1"/>
</dbReference>
<dbReference type="GO" id="GO:0005694">
    <property type="term" value="C:chromosome"/>
    <property type="evidence" value="ECO:0007669"/>
    <property type="project" value="UniProtKB-SubCell"/>
</dbReference>
<gene>
    <name evidence="11" type="ORF">PHAVU_008G242800g</name>
</gene>
<reference evidence="12" key="1">
    <citation type="journal article" date="2014" name="Nat. Genet.">
        <title>A reference genome for common bean and genome-wide analysis of dual domestications.</title>
        <authorList>
            <person name="Schmutz J."/>
            <person name="McClean P.E."/>
            <person name="Mamidi S."/>
            <person name="Wu G.A."/>
            <person name="Cannon S.B."/>
            <person name="Grimwood J."/>
            <person name="Jenkins J."/>
            <person name="Shu S."/>
            <person name="Song Q."/>
            <person name="Chavarro C."/>
            <person name="Torres-Torres M."/>
            <person name="Geffroy V."/>
            <person name="Moghaddam S.M."/>
            <person name="Gao D."/>
            <person name="Abernathy B."/>
            <person name="Barry K."/>
            <person name="Blair M."/>
            <person name="Brick M.A."/>
            <person name="Chovatia M."/>
            <person name="Gepts P."/>
            <person name="Goodstein D.M."/>
            <person name="Gonzales M."/>
            <person name="Hellsten U."/>
            <person name="Hyten D.L."/>
            <person name="Jia G."/>
            <person name="Kelly J.D."/>
            <person name="Kudrna D."/>
            <person name="Lee R."/>
            <person name="Richard M.M."/>
            <person name="Miklas P.N."/>
            <person name="Osorno J.M."/>
            <person name="Rodrigues J."/>
            <person name="Thareau V."/>
            <person name="Urrea C.A."/>
            <person name="Wang M."/>
            <person name="Yu Y."/>
            <person name="Zhang M."/>
            <person name="Wing R.A."/>
            <person name="Cregan P.B."/>
            <person name="Rokhsar D.S."/>
            <person name="Jackson S.A."/>
        </authorList>
    </citation>
    <scope>NUCLEOTIDE SEQUENCE [LARGE SCALE GENOMIC DNA]</scope>
    <source>
        <strain evidence="12">cv. G19833</strain>
    </source>
</reference>
<dbReference type="CDD" id="cd22667">
    <property type="entry name" value="FHA_NBN"/>
    <property type="match status" value="1"/>
</dbReference>
<sequence length="557" mass="61326">MVWGLFPVDPLSGEDNYYIFKTGIYKVGRKGCDVIITKDKGVSRVHAEIIVNKMNLVNPLPNECSHLSPSIHIRDCSKYGTFISKNVGPKKKVHELPNKQTPLEDGDLVSFGTGSATYKFCHVPLVFFICCSNKVDLQEKISSIGASFTHTLGEGCTHVLVDQLMPLKKDLVDAVVAKKSCVLQNWLEFFAEKNISTEIPSCHSYIPTVSVDGESIKIADPRSREDCMKGYTFLLESEHLYKFRDQLKSLLEVAGAKVVSAGDFCSNSQASNYGEDNRVVCVIPEGPACKTNLFDKLSSLLRVSEMDILCAAFSGQLDLSTFKSPCILVSSSCSTDETIVADSDTEVETATSARSTEALSNDNNVKCGKTEEIYDDSCTLDKRKHDSIEASSDDVLTRLHDIKRAKTETSLDGASVRSHATSFSNDNVGVKVKKDKVDDNETGNSDVVYSQHLIVRDTNIRSSVSTAPDSSFPNFKCFRKAHTQSGNSFDNLVPFAKYPYKDSDCGDDEMSELVKEEKRRKKMEAVADDLFNNEKTRKRGTGGSRGTVGSLRSILSS</sequence>
<name>V7B8R8_PHAVU</name>
<dbReference type="AlphaFoldDB" id="V7B8R8"/>
<feature type="domain" description="FHA" evidence="10">
    <location>
        <begin position="25"/>
        <end position="84"/>
    </location>
</feature>
<dbReference type="GO" id="GO:0003684">
    <property type="term" value="F:damaged DNA binding"/>
    <property type="evidence" value="ECO:0007669"/>
    <property type="project" value="TreeGrafter"/>
</dbReference>
<keyword evidence="4" id="KW-0227">DNA damage</keyword>
<dbReference type="Pfam" id="PF00533">
    <property type="entry name" value="BRCT"/>
    <property type="match status" value="1"/>
</dbReference>
<evidence type="ECO:0000256" key="3">
    <source>
        <dbReference type="ARBA" id="ARBA00022454"/>
    </source>
</evidence>
<dbReference type="SUPFAM" id="SSF52113">
    <property type="entry name" value="BRCT domain"/>
    <property type="match status" value="1"/>
</dbReference>
<dbReference type="Proteomes" id="UP000000226">
    <property type="component" value="Chromosome 8"/>
</dbReference>
<dbReference type="EMBL" id="CM002295">
    <property type="protein sequence ID" value="ESW13980.1"/>
    <property type="molecule type" value="Genomic_DNA"/>
</dbReference>
<dbReference type="GO" id="GO:0007131">
    <property type="term" value="P:reciprocal meiotic recombination"/>
    <property type="evidence" value="ECO:0007669"/>
    <property type="project" value="EnsemblPlants"/>
</dbReference>
<keyword evidence="12" id="KW-1185">Reference proteome</keyword>
<proteinExistence type="inferred from homology"/>
<evidence type="ECO:0000259" key="10">
    <source>
        <dbReference type="PROSITE" id="PS50006"/>
    </source>
</evidence>
<evidence type="ECO:0000313" key="11">
    <source>
        <dbReference type="EMBL" id="ESW13980.1"/>
    </source>
</evidence>
<dbReference type="PANTHER" id="PTHR12162">
    <property type="entry name" value="NIBRIN-RELATED"/>
    <property type="match status" value="1"/>
</dbReference>
<dbReference type="OMA" id="RDETCHV"/>
<dbReference type="PROSITE" id="PS50006">
    <property type="entry name" value="FHA_DOMAIN"/>
    <property type="match status" value="1"/>
</dbReference>
<evidence type="ECO:0000256" key="9">
    <source>
        <dbReference type="SAM" id="MobiDB-lite"/>
    </source>
</evidence>
<accession>V7B8R8</accession>
<dbReference type="GO" id="GO:0071479">
    <property type="term" value="P:cellular response to ionizing radiation"/>
    <property type="evidence" value="ECO:0007669"/>
    <property type="project" value="EnsemblPlants"/>
</dbReference>
<dbReference type="Gene3D" id="2.60.200.20">
    <property type="match status" value="1"/>
</dbReference>
<dbReference type="STRING" id="3885.V7B8R8"/>
<comment type="similarity">
    <text evidence="8">Belongs to the Nibrin family.</text>
</comment>
<dbReference type="InterPro" id="IPR036420">
    <property type="entry name" value="BRCT_dom_sf"/>
</dbReference>
<dbReference type="Gramene" id="ESW13980">
    <property type="protein sequence ID" value="ESW13980"/>
    <property type="gene ID" value="PHAVU_008G242800g"/>
</dbReference>